<gene>
    <name evidence="2" type="ORF">J7561_07175</name>
</gene>
<dbReference type="Pfam" id="PF11391">
    <property type="entry name" value="DUF2798"/>
    <property type="match status" value="1"/>
</dbReference>
<protein>
    <submittedName>
        <fullName evidence="2">DUF2798 domain-containing protein</fullName>
    </submittedName>
</protein>
<comment type="caution">
    <text evidence="2">The sequence shown here is derived from an EMBL/GenBank/DDBJ whole genome shotgun (WGS) entry which is preliminary data.</text>
</comment>
<reference evidence="2" key="1">
    <citation type="submission" date="2021-03" db="EMBL/GenBank/DDBJ databases">
        <title>Identification and antibiotic profiling of Wohlfahrtiimonas chitiniclastica, an underestimated human pathogen.</title>
        <authorList>
            <person name="Kopf A."/>
            <person name="Bunk B."/>
            <person name="Coldewey S."/>
            <person name="Gunzer F."/>
            <person name="Riedel T."/>
            <person name="Schroettner P."/>
        </authorList>
    </citation>
    <scope>NUCLEOTIDE SEQUENCE</scope>
    <source>
        <strain evidence="2">DSM 100917</strain>
    </source>
</reference>
<keyword evidence="1" id="KW-0472">Membrane</keyword>
<dbReference type="EMBL" id="JAGIBU010000005">
    <property type="protein sequence ID" value="MBS7824985.1"/>
    <property type="molecule type" value="Genomic_DNA"/>
</dbReference>
<evidence type="ECO:0000256" key="1">
    <source>
        <dbReference type="SAM" id="Phobius"/>
    </source>
</evidence>
<evidence type="ECO:0000313" key="2">
    <source>
        <dbReference type="EMBL" id="MBS7824985.1"/>
    </source>
</evidence>
<dbReference type="InterPro" id="IPR021529">
    <property type="entry name" value="DUF2798"/>
</dbReference>
<evidence type="ECO:0000313" key="3">
    <source>
        <dbReference type="Proteomes" id="UP000680020"/>
    </source>
</evidence>
<keyword evidence="1" id="KW-1133">Transmembrane helix</keyword>
<dbReference type="RefSeq" id="WP_094493908.1">
    <property type="nucleotide sequence ID" value="NZ_JAGIBT010000006.1"/>
</dbReference>
<feature type="transmembrane region" description="Helical" evidence="1">
    <location>
        <begin position="21"/>
        <end position="44"/>
    </location>
</feature>
<accession>A0AB35C2A9</accession>
<sequence>MANNASKDTLIFGVPKLPMKALVVVIPFMVSFIMSGVISFVSMVRSLGLGFHVFSPWVSVWMFSWMIAFPTILVVLPLARKLAMKLVKLPPQVK</sequence>
<dbReference type="AlphaFoldDB" id="A0AB35C2A9"/>
<keyword evidence="1" id="KW-0812">Transmembrane</keyword>
<organism evidence="2 3">
    <name type="scientific">Wohlfahrtiimonas chitiniclastica</name>
    <dbReference type="NCBI Taxonomy" id="400946"/>
    <lineage>
        <taxon>Bacteria</taxon>
        <taxon>Pseudomonadati</taxon>
        <taxon>Pseudomonadota</taxon>
        <taxon>Gammaproteobacteria</taxon>
        <taxon>Cardiobacteriales</taxon>
        <taxon>Ignatzschineriaceae</taxon>
        <taxon>Wohlfahrtiimonas</taxon>
    </lineage>
</organism>
<proteinExistence type="predicted"/>
<feature type="transmembrane region" description="Helical" evidence="1">
    <location>
        <begin position="56"/>
        <end position="79"/>
    </location>
</feature>
<dbReference type="Proteomes" id="UP000680020">
    <property type="component" value="Unassembled WGS sequence"/>
</dbReference>
<name>A0AB35C2A9_9GAMM</name>